<evidence type="ECO:0000313" key="5">
    <source>
        <dbReference type="EMBL" id="BBX35652.1"/>
    </source>
</evidence>
<dbReference type="Proteomes" id="UP000465622">
    <property type="component" value="Chromosome"/>
</dbReference>
<reference evidence="6" key="3">
    <citation type="submission" date="2023-03" db="EMBL/GenBank/DDBJ databases">
        <title>Draft genome sequence of a Mycolicibacterium mageritense strain H4_3_1 isolated from a hybrid biological-inorganic system reactor.</title>
        <authorList>
            <person name="Feng X."/>
            <person name="Kazama D."/>
            <person name="Sato K."/>
            <person name="Kobayashi H."/>
        </authorList>
    </citation>
    <scope>NUCLEOTIDE SEQUENCE</scope>
    <source>
        <strain evidence="6">H4_3_1</strain>
    </source>
</reference>
<dbReference type="SUPFAM" id="SSF46785">
    <property type="entry name" value="Winged helix' DNA-binding domain"/>
    <property type="match status" value="1"/>
</dbReference>
<evidence type="ECO:0000256" key="3">
    <source>
        <dbReference type="ARBA" id="ARBA00023163"/>
    </source>
</evidence>
<sequence length="151" mass="16933">MSKKLNDDCPIARAMAVLGERWSMLILREAMLGRTRFSDFRNELGIAPDILSSRLSALVAAGVFEVVDYQEPGDRRRQRYELTEAGHDVSTILVALGQWGRTHMPSATDNGNRFVETATRKPVRAVLNRRDGQIVESGEVILVPKPSQRTR</sequence>
<reference evidence="5 7" key="1">
    <citation type="journal article" date="2019" name="Emerg. Microbes Infect.">
        <title>Comprehensive subspecies identification of 175 nontuberculous mycobacteria species based on 7547 genomic profiles.</title>
        <authorList>
            <person name="Matsumoto Y."/>
            <person name="Kinjo T."/>
            <person name="Motooka D."/>
            <person name="Nabeya D."/>
            <person name="Jung N."/>
            <person name="Uechi K."/>
            <person name="Horii T."/>
            <person name="Iida T."/>
            <person name="Fujita J."/>
            <person name="Nakamura S."/>
        </authorList>
    </citation>
    <scope>NUCLEOTIDE SEQUENCE [LARGE SCALE GENOMIC DNA]</scope>
    <source>
        <strain evidence="5 7">JCM 12375</strain>
    </source>
</reference>
<evidence type="ECO:0000256" key="2">
    <source>
        <dbReference type="ARBA" id="ARBA00023125"/>
    </source>
</evidence>
<dbReference type="Gene3D" id="1.10.10.10">
    <property type="entry name" value="Winged helix-like DNA-binding domain superfamily/Winged helix DNA-binding domain"/>
    <property type="match status" value="1"/>
</dbReference>
<organism evidence="6 8">
    <name type="scientific">Mycolicibacterium mageritense</name>
    <name type="common">Mycobacterium mageritense</name>
    <dbReference type="NCBI Taxonomy" id="53462"/>
    <lineage>
        <taxon>Bacteria</taxon>
        <taxon>Bacillati</taxon>
        <taxon>Actinomycetota</taxon>
        <taxon>Actinomycetes</taxon>
        <taxon>Mycobacteriales</taxon>
        <taxon>Mycobacteriaceae</taxon>
        <taxon>Mycolicibacterium</taxon>
    </lineage>
</organism>
<dbReference type="InterPro" id="IPR036390">
    <property type="entry name" value="WH_DNA-bd_sf"/>
</dbReference>
<dbReference type="Proteomes" id="UP001241092">
    <property type="component" value="Chromosome"/>
</dbReference>
<protein>
    <submittedName>
        <fullName evidence="5">HxlR family transcriptional regulator</fullName>
    </submittedName>
</protein>
<name>A0AAI8XPZ8_MYCME</name>
<keyword evidence="7" id="KW-1185">Reference proteome</keyword>
<dbReference type="RefSeq" id="WP_036428229.1">
    <property type="nucleotide sequence ID" value="NZ_AP022567.1"/>
</dbReference>
<dbReference type="PANTHER" id="PTHR33204:SF18">
    <property type="entry name" value="TRANSCRIPTIONAL REGULATORY PROTEIN"/>
    <property type="match status" value="1"/>
</dbReference>
<dbReference type="InterPro" id="IPR002577">
    <property type="entry name" value="HTH_HxlR"/>
</dbReference>
<dbReference type="PROSITE" id="PS51118">
    <property type="entry name" value="HTH_HXLR"/>
    <property type="match status" value="1"/>
</dbReference>
<dbReference type="EMBL" id="AP022567">
    <property type="protein sequence ID" value="BBX35652.1"/>
    <property type="molecule type" value="Genomic_DNA"/>
</dbReference>
<dbReference type="PANTHER" id="PTHR33204">
    <property type="entry name" value="TRANSCRIPTIONAL REGULATOR, MARR FAMILY"/>
    <property type="match status" value="1"/>
</dbReference>
<accession>A0AAI8XPZ8</accession>
<keyword evidence="1" id="KW-0805">Transcription regulation</keyword>
<feature type="domain" description="HTH hxlR-type" evidence="4">
    <location>
        <begin position="9"/>
        <end position="108"/>
    </location>
</feature>
<reference evidence="5" key="2">
    <citation type="submission" date="2020-02" db="EMBL/GenBank/DDBJ databases">
        <authorList>
            <person name="Matsumoto Y."/>
            <person name="Motooka D."/>
            <person name="Nakamura S."/>
        </authorList>
    </citation>
    <scope>NUCLEOTIDE SEQUENCE</scope>
    <source>
        <strain evidence="5">JCM 12375</strain>
    </source>
</reference>
<dbReference type="AlphaFoldDB" id="A0AAI8XPZ8"/>
<evidence type="ECO:0000259" key="4">
    <source>
        <dbReference type="PROSITE" id="PS51118"/>
    </source>
</evidence>
<dbReference type="Pfam" id="PF01638">
    <property type="entry name" value="HxlR"/>
    <property type="match status" value="1"/>
</dbReference>
<evidence type="ECO:0000256" key="1">
    <source>
        <dbReference type="ARBA" id="ARBA00023015"/>
    </source>
</evidence>
<dbReference type="GO" id="GO:0003677">
    <property type="term" value="F:DNA binding"/>
    <property type="evidence" value="ECO:0007669"/>
    <property type="project" value="UniProtKB-KW"/>
</dbReference>
<dbReference type="InterPro" id="IPR036388">
    <property type="entry name" value="WH-like_DNA-bd_sf"/>
</dbReference>
<keyword evidence="3" id="KW-0804">Transcription</keyword>
<evidence type="ECO:0000313" key="8">
    <source>
        <dbReference type="Proteomes" id="UP001241092"/>
    </source>
</evidence>
<dbReference type="EMBL" id="AP027452">
    <property type="protein sequence ID" value="BDY30551.1"/>
    <property type="molecule type" value="Genomic_DNA"/>
</dbReference>
<gene>
    <name evidence="6" type="ORF">hbim_04495</name>
    <name evidence="5" type="ORF">MMAGJ_49340</name>
</gene>
<evidence type="ECO:0000313" key="6">
    <source>
        <dbReference type="EMBL" id="BDY30551.1"/>
    </source>
</evidence>
<evidence type="ECO:0000313" key="7">
    <source>
        <dbReference type="Proteomes" id="UP000465622"/>
    </source>
</evidence>
<keyword evidence="2" id="KW-0238">DNA-binding</keyword>
<proteinExistence type="predicted"/>